<reference evidence="2" key="1">
    <citation type="journal article" date="2019" name="Int. J. Syst. Evol. Microbiol.">
        <title>The Global Catalogue of Microorganisms (GCM) 10K type strain sequencing project: providing services to taxonomists for standard genome sequencing and annotation.</title>
        <authorList>
            <consortium name="The Broad Institute Genomics Platform"/>
            <consortium name="The Broad Institute Genome Sequencing Center for Infectious Disease"/>
            <person name="Wu L."/>
            <person name="Ma J."/>
        </authorList>
    </citation>
    <scope>NUCLEOTIDE SEQUENCE [LARGE SCALE GENOMIC DNA]</scope>
    <source>
        <strain evidence="2">CECT 8288</strain>
    </source>
</reference>
<protein>
    <submittedName>
        <fullName evidence="1">Uncharacterized protein</fullName>
    </submittedName>
</protein>
<keyword evidence="2" id="KW-1185">Reference proteome</keyword>
<sequence>MSRTDPDRPSFTAFFKVVAKAPKSRNLSNRNALKQLSIPEVREQLSIEGIAVLSDN</sequence>
<gene>
    <name evidence="1" type="ORF">ACFOND_14145</name>
</gene>
<comment type="caution">
    <text evidence="1">The sequence shown here is derived from an EMBL/GenBank/DDBJ whole genome shotgun (WGS) entry which is preliminary data.</text>
</comment>
<dbReference type="EMBL" id="JBHRYN010000020">
    <property type="protein sequence ID" value="MFC3702778.1"/>
    <property type="molecule type" value="Genomic_DNA"/>
</dbReference>
<dbReference type="Proteomes" id="UP001595710">
    <property type="component" value="Unassembled WGS sequence"/>
</dbReference>
<accession>A0ABV7WXC5</accession>
<name>A0ABV7WXC5_9GAMM</name>
<organism evidence="1 2">
    <name type="scientific">Reinekea marina</name>
    <dbReference type="NCBI Taxonomy" id="1310421"/>
    <lineage>
        <taxon>Bacteria</taxon>
        <taxon>Pseudomonadati</taxon>
        <taxon>Pseudomonadota</taxon>
        <taxon>Gammaproteobacteria</taxon>
        <taxon>Oceanospirillales</taxon>
        <taxon>Saccharospirillaceae</taxon>
        <taxon>Reinekea</taxon>
    </lineage>
</organism>
<proteinExistence type="predicted"/>
<evidence type="ECO:0000313" key="1">
    <source>
        <dbReference type="EMBL" id="MFC3702778.1"/>
    </source>
</evidence>
<evidence type="ECO:0000313" key="2">
    <source>
        <dbReference type="Proteomes" id="UP001595710"/>
    </source>
</evidence>
<dbReference type="RefSeq" id="WP_215998631.1">
    <property type="nucleotide sequence ID" value="NZ_JAUFQI010000001.1"/>
</dbReference>